<proteinExistence type="predicted"/>
<name>A0A6N7ITC6_9FIRM</name>
<gene>
    <name evidence="8" type="ORF">GFC01_14085</name>
</gene>
<comment type="caution">
    <text evidence="8">The sequence shown here is derived from an EMBL/GenBank/DDBJ whole genome shotgun (WGS) entry which is preliminary data.</text>
</comment>
<accession>A0A6N7ITC6</accession>
<comment type="cofactor">
    <cofactor evidence="1">
        <name>[4Fe-4S] cluster</name>
        <dbReference type="ChEBI" id="CHEBI:49883"/>
    </cofactor>
</comment>
<dbReference type="AlphaFoldDB" id="A0A6N7ITC6"/>
<keyword evidence="9" id="KW-1185">Reference proteome</keyword>
<dbReference type="SUPFAM" id="SSF102114">
    <property type="entry name" value="Radical SAM enzymes"/>
    <property type="match status" value="1"/>
</dbReference>
<dbReference type="RefSeq" id="WP_152947841.1">
    <property type="nucleotide sequence ID" value="NZ_WHYR01000047.1"/>
</dbReference>
<dbReference type="CDD" id="cd01335">
    <property type="entry name" value="Radical_SAM"/>
    <property type="match status" value="1"/>
</dbReference>
<evidence type="ECO:0000256" key="2">
    <source>
        <dbReference type="ARBA" id="ARBA00022485"/>
    </source>
</evidence>
<evidence type="ECO:0000313" key="8">
    <source>
        <dbReference type="EMBL" id="MQL53366.1"/>
    </source>
</evidence>
<keyword evidence="3" id="KW-0949">S-adenosyl-L-methionine</keyword>
<evidence type="ECO:0000256" key="1">
    <source>
        <dbReference type="ARBA" id="ARBA00001966"/>
    </source>
</evidence>
<protein>
    <submittedName>
        <fullName evidence="8">Radical SAM protein</fullName>
    </submittedName>
</protein>
<keyword evidence="2" id="KW-0004">4Fe-4S</keyword>
<dbReference type="Pfam" id="PF04055">
    <property type="entry name" value="Radical_SAM"/>
    <property type="match status" value="1"/>
</dbReference>
<evidence type="ECO:0000256" key="6">
    <source>
        <dbReference type="ARBA" id="ARBA00023014"/>
    </source>
</evidence>
<dbReference type="SFLD" id="SFLDS00029">
    <property type="entry name" value="Radical_SAM"/>
    <property type="match status" value="1"/>
</dbReference>
<dbReference type="GO" id="GO:0003824">
    <property type="term" value="F:catalytic activity"/>
    <property type="evidence" value="ECO:0007669"/>
    <property type="project" value="InterPro"/>
</dbReference>
<dbReference type="PROSITE" id="PS51918">
    <property type="entry name" value="RADICAL_SAM"/>
    <property type="match status" value="1"/>
</dbReference>
<dbReference type="Gene3D" id="3.20.20.70">
    <property type="entry name" value="Aldolase class I"/>
    <property type="match status" value="1"/>
</dbReference>
<dbReference type="GO" id="GO:0046872">
    <property type="term" value="F:metal ion binding"/>
    <property type="evidence" value="ECO:0007669"/>
    <property type="project" value="UniProtKB-KW"/>
</dbReference>
<dbReference type="PANTHER" id="PTHR30352:SF5">
    <property type="entry name" value="PYRUVATE FORMATE-LYASE 1-ACTIVATING ENZYME"/>
    <property type="match status" value="1"/>
</dbReference>
<dbReference type="Proteomes" id="UP000441717">
    <property type="component" value="Unassembled WGS sequence"/>
</dbReference>
<evidence type="ECO:0000259" key="7">
    <source>
        <dbReference type="PROSITE" id="PS51918"/>
    </source>
</evidence>
<organism evidence="8 9">
    <name type="scientific">Desulfofundulus thermobenzoicus</name>
    <dbReference type="NCBI Taxonomy" id="29376"/>
    <lineage>
        <taxon>Bacteria</taxon>
        <taxon>Bacillati</taxon>
        <taxon>Bacillota</taxon>
        <taxon>Clostridia</taxon>
        <taxon>Eubacteriales</taxon>
        <taxon>Peptococcaceae</taxon>
        <taxon>Desulfofundulus</taxon>
    </lineage>
</organism>
<dbReference type="PANTHER" id="PTHR30352">
    <property type="entry name" value="PYRUVATE FORMATE-LYASE-ACTIVATING ENZYME"/>
    <property type="match status" value="1"/>
</dbReference>
<keyword evidence="4" id="KW-0479">Metal-binding</keyword>
<dbReference type="InterPro" id="IPR013785">
    <property type="entry name" value="Aldolase_TIM"/>
</dbReference>
<sequence>MAEQIVAYQLGYNLYLNITNRCTNNCLFCIRNTADGVGYDLWLAHEPSLDEVINAVKDPTRYREVVFCGYGEPLMRVDLVKEAASEIKKRGGIIRINTNGQANLIHGRNVIPELKGTVDTINISLNAQSAEQYIRICRPSRGAAAYRAVLDFARLAVEEEIPRVILSVVQWPGVNVEQCRQIATGLGAEFRLRQFSGRLKSRTDTISAR</sequence>
<evidence type="ECO:0000313" key="9">
    <source>
        <dbReference type="Proteomes" id="UP000441717"/>
    </source>
</evidence>
<keyword evidence="5" id="KW-0408">Iron</keyword>
<keyword evidence="6" id="KW-0411">Iron-sulfur</keyword>
<evidence type="ECO:0000256" key="5">
    <source>
        <dbReference type="ARBA" id="ARBA00023004"/>
    </source>
</evidence>
<evidence type="ECO:0000256" key="4">
    <source>
        <dbReference type="ARBA" id="ARBA00022723"/>
    </source>
</evidence>
<dbReference type="GO" id="GO:0051539">
    <property type="term" value="F:4 iron, 4 sulfur cluster binding"/>
    <property type="evidence" value="ECO:0007669"/>
    <property type="project" value="UniProtKB-KW"/>
</dbReference>
<evidence type="ECO:0000256" key="3">
    <source>
        <dbReference type="ARBA" id="ARBA00022691"/>
    </source>
</evidence>
<dbReference type="SFLD" id="SFLDG01111">
    <property type="entry name" value="Uncharacterised_Radical_SAM_Su"/>
    <property type="match status" value="1"/>
</dbReference>
<dbReference type="EMBL" id="WHYR01000047">
    <property type="protein sequence ID" value="MQL53366.1"/>
    <property type="molecule type" value="Genomic_DNA"/>
</dbReference>
<dbReference type="InterPro" id="IPR058240">
    <property type="entry name" value="rSAM_sf"/>
</dbReference>
<feature type="domain" description="Radical SAM core" evidence="7">
    <location>
        <begin position="8"/>
        <end position="209"/>
    </location>
</feature>
<dbReference type="NCBIfam" id="TIGR04038">
    <property type="entry name" value="tatD_link_rSAM"/>
    <property type="match status" value="1"/>
</dbReference>
<dbReference type="InterPro" id="IPR023821">
    <property type="entry name" value="rSAM_TatD-assoc"/>
</dbReference>
<dbReference type="OrthoDB" id="6258756at2"/>
<dbReference type="InterPro" id="IPR007197">
    <property type="entry name" value="rSAM"/>
</dbReference>
<reference evidence="8 9" key="1">
    <citation type="submission" date="2019-10" db="EMBL/GenBank/DDBJ databases">
        <title>Comparative genomics of sulfur disproportionating microorganisms.</title>
        <authorList>
            <person name="Ward L.M."/>
            <person name="Bertran E."/>
            <person name="Johnston D."/>
        </authorList>
    </citation>
    <scope>NUCLEOTIDE SEQUENCE [LARGE SCALE GENOMIC DNA]</scope>
    <source>
        <strain evidence="8 9">DSM 14055</strain>
    </source>
</reference>
<dbReference type="InterPro" id="IPR034457">
    <property type="entry name" value="Organic_radical-activating"/>
</dbReference>